<reference evidence="2 3" key="1">
    <citation type="submission" date="2020-10" db="EMBL/GenBank/DDBJ databases">
        <title>Sequencing the genomes of 1000 actinobacteria strains.</title>
        <authorList>
            <person name="Klenk H.-P."/>
        </authorList>
    </citation>
    <scope>NUCLEOTIDE SEQUENCE [LARGE SCALE GENOMIC DNA]</scope>
    <source>
        <strain evidence="2 3">DSM 7307</strain>
    </source>
</reference>
<sequence length="345" mass="36688">MKSFLGLASGDRNLLAAAVDGLTVPSATFFDEARAAEPTQAEHDRLAATLPALSTIEVVRTANDASIGDGLVIAAWNAERLKYHAPSVELVRQSGADILLLTEADLGTARAGNRHTVADLARDLGMSYAFGVEFVELGLGDSREREWHKGETNAVGFHGNALLSRLPLLDAALIHLDDGGTWWTNAKDGQGRIGGRMAIAARVETAVGPILAVSVHLESKTDVEDRARQTSRLIAAVEKLAGNLPVVIGGDFNTNILPAGTRQPEAHEPLFGLLAEAGYHWEAANDFALTQRMRPDGTPEPPFARLDWLFTRGLAASEAVTVPAVDADGAAISDHELVKARFSAL</sequence>
<proteinExistence type="predicted"/>
<keyword evidence="2" id="KW-0540">Nuclease</keyword>
<evidence type="ECO:0000313" key="2">
    <source>
        <dbReference type="EMBL" id="MBE1508990.1"/>
    </source>
</evidence>
<gene>
    <name evidence="2" type="ORF">H4W29_006235</name>
</gene>
<dbReference type="SUPFAM" id="SSF56219">
    <property type="entry name" value="DNase I-like"/>
    <property type="match status" value="1"/>
</dbReference>
<evidence type="ECO:0000259" key="1">
    <source>
        <dbReference type="Pfam" id="PF03372"/>
    </source>
</evidence>
<dbReference type="InterPro" id="IPR005135">
    <property type="entry name" value="Endo/exonuclease/phosphatase"/>
</dbReference>
<comment type="caution">
    <text evidence="2">The sequence shown here is derived from an EMBL/GenBank/DDBJ whole genome shotgun (WGS) entry which is preliminary data.</text>
</comment>
<accession>A0ABR9J0W0</accession>
<dbReference type="Proteomes" id="UP000620262">
    <property type="component" value="Unassembled WGS sequence"/>
</dbReference>
<keyword evidence="2" id="KW-0378">Hydrolase</keyword>
<dbReference type="PANTHER" id="PTHR14859">
    <property type="entry name" value="CALCOFLUOR WHITE HYPERSENSITIVE PROTEIN PRECURSOR"/>
    <property type="match status" value="1"/>
</dbReference>
<keyword evidence="3" id="KW-1185">Reference proteome</keyword>
<protein>
    <submittedName>
        <fullName evidence="2">Endonuclease/exonuclease/phosphatase family metal-dependent hydrolase</fullName>
    </submittedName>
</protein>
<organism evidence="2 3">
    <name type="scientific">Rhizobium viscosum</name>
    <name type="common">Arthrobacter viscosus</name>
    <dbReference type="NCBI Taxonomy" id="1673"/>
    <lineage>
        <taxon>Bacteria</taxon>
        <taxon>Pseudomonadati</taxon>
        <taxon>Pseudomonadota</taxon>
        <taxon>Alphaproteobacteria</taxon>
        <taxon>Hyphomicrobiales</taxon>
        <taxon>Rhizobiaceae</taxon>
        <taxon>Rhizobium/Agrobacterium group</taxon>
        <taxon>Rhizobium</taxon>
    </lineage>
</organism>
<dbReference type="PANTHER" id="PTHR14859:SF1">
    <property type="entry name" value="PGAP2-INTERACTING PROTEIN"/>
    <property type="match status" value="1"/>
</dbReference>
<feature type="domain" description="Endonuclease/exonuclease/phosphatase" evidence="1">
    <location>
        <begin position="88"/>
        <end position="335"/>
    </location>
</feature>
<dbReference type="RefSeq" id="WP_192732504.1">
    <property type="nucleotide sequence ID" value="NZ_BAAAVL010000004.1"/>
</dbReference>
<dbReference type="EMBL" id="JADBEC010000002">
    <property type="protein sequence ID" value="MBE1508990.1"/>
    <property type="molecule type" value="Genomic_DNA"/>
</dbReference>
<dbReference type="Pfam" id="PF03372">
    <property type="entry name" value="Exo_endo_phos"/>
    <property type="match status" value="1"/>
</dbReference>
<dbReference type="GO" id="GO:0016787">
    <property type="term" value="F:hydrolase activity"/>
    <property type="evidence" value="ECO:0007669"/>
    <property type="project" value="UniProtKB-KW"/>
</dbReference>
<dbReference type="InterPro" id="IPR036691">
    <property type="entry name" value="Endo/exonu/phosph_ase_sf"/>
</dbReference>
<name>A0ABR9J0W0_RHIVS</name>
<keyword evidence="2" id="KW-0255">Endonuclease</keyword>
<dbReference type="GO" id="GO:0004519">
    <property type="term" value="F:endonuclease activity"/>
    <property type="evidence" value="ECO:0007669"/>
    <property type="project" value="UniProtKB-KW"/>
</dbReference>
<evidence type="ECO:0000313" key="3">
    <source>
        <dbReference type="Proteomes" id="UP000620262"/>
    </source>
</evidence>
<dbReference type="Gene3D" id="3.60.10.10">
    <property type="entry name" value="Endonuclease/exonuclease/phosphatase"/>
    <property type="match status" value="1"/>
</dbReference>
<dbReference type="InterPro" id="IPR051916">
    <property type="entry name" value="GPI-anchor_lipid_remodeler"/>
</dbReference>